<sequence>MAAAISGYDTAQYLLDRANIHDTLSKIPLFYDYHDTTGLLNEVYAPEITIDYSSLLGGEPFTVDRKEWIGRMIKVFEGFSKAQHFITGIVTDLPQPGGVDTQRPTTVTVKGETGASLVSLPSEDGTTTISQNGGLVEARLQFFSDLEAKSLNPWRVTYYKVIKTWDKGDAAILKESGKHVK</sequence>
<evidence type="ECO:0000313" key="3">
    <source>
        <dbReference type="Proteomes" id="UP001301958"/>
    </source>
</evidence>
<reference evidence="2" key="1">
    <citation type="journal article" date="2023" name="Mol. Phylogenet. Evol.">
        <title>Genome-scale phylogeny and comparative genomics of the fungal order Sordariales.</title>
        <authorList>
            <person name="Hensen N."/>
            <person name="Bonometti L."/>
            <person name="Westerberg I."/>
            <person name="Brannstrom I.O."/>
            <person name="Guillou S."/>
            <person name="Cros-Aarteil S."/>
            <person name="Calhoun S."/>
            <person name="Haridas S."/>
            <person name="Kuo A."/>
            <person name="Mondo S."/>
            <person name="Pangilinan J."/>
            <person name="Riley R."/>
            <person name="LaButti K."/>
            <person name="Andreopoulos B."/>
            <person name="Lipzen A."/>
            <person name="Chen C."/>
            <person name="Yan M."/>
            <person name="Daum C."/>
            <person name="Ng V."/>
            <person name="Clum A."/>
            <person name="Steindorff A."/>
            <person name="Ohm R.A."/>
            <person name="Martin F."/>
            <person name="Silar P."/>
            <person name="Natvig D.O."/>
            <person name="Lalanne C."/>
            <person name="Gautier V."/>
            <person name="Ament-Velasquez S.L."/>
            <person name="Kruys A."/>
            <person name="Hutchinson M.I."/>
            <person name="Powell A.J."/>
            <person name="Barry K."/>
            <person name="Miller A.N."/>
            <person name="Grigoriev I.V."/>
            <person name="Debuchy R."/>
            <person name="Gladieux P."/>
            <person name="Hiltunen Thoren M."/>
            <person name="Johannesson H."/>
        </authorList>
    </citation>
    <scope>NUCLEOTIDE SEQUENCE</scope>
    <source>
        <strain evidence="2">CBS 990.96</strain>
    </source>
</reference>
<dbReference type="InterPro" id="IPR032710">
    <property type="entry name" value="NTF2-like_dom_sf"/>
</dbReference>
<dbReference type="SUPFAM" id="SSF54427">
    <property type="entry name" value="NTF2-like"/>
    <property type="match status" value="1"/>
</dbReference>
<proteinExistence type="predicted"/>
<dbReference type="Pfam" id="PF13577">
    <property type="entry name" value="SnoaL_4"/>
    <property type="match status" value="1"/>
</dbReference>
<gene>
    <name evidence="2" type="ORF">QBC38DRAFT_473473</name>
</gene>
<comment type="caution">
    <text evidence="2">The sequence shown here is derived from an EMBL/GenBank/DDBJ whole genome shotgun (WGS) entry which is preliminary data.</text>
</comment>
<dbReference type="EMBL" id="MU865312">
    <property type="protein sequence ID" value="KAK4229014.1"/>
    <property type="molecule type" value="Genomic_DNA"/>
</dbReference>
<evidence type="ECO:0000259" key="1">
    <source>
        <dbReference type="Pfam" id="PF13577"/>
    </source>
</evidence>
<feature type="domain" description="SnoaL-like" evidence="1">
    <location>
        <begin position="13"/>
        <end position="101"/>
    </location>
</feature>
<evidence type="ECO:0000313" key="2">
    <source>
        <dbReference type="EMBL" id="KAK4229014.1"/>
    </source>
</evidence>
<dbReference type="AlphaFoldDB" id="A0AAN7BSX1"/>
<accession>A0AAN7BSX1</accession>
<keyword evidence="3" id="KW-1185">Reference proteome</keyword>
<protein>
    <recommendedName>
        <fullName evidence="1">SnoaL-like domain-containing protein</fullName>
    </recommendedName>
</protein>
<dbReference type="Proteomes" id="UP001301958">
    <property type="component" value="Unassembled WGS sequence"/>
</dbReference>
<dbReference type="InterPro" id="IPR037401">
    <property type="entry name" value="SnoaL-like"/>
</dbReference>
<name>A0AAN7BSX1_9PEZI</name>
<dbReference type="Gene3D" id="3.10.450.50">
    <property type="match status" value="1"/>
</dbReference>
<organism evidence="2 3">
    <name type="scientific">Podospora fimiseda</name>
    <dbReference type="NCBI Taxonomy" id="252190"/>
    <lineage>
        <taxon>Eukaryota</taxon>
        <taxon>Fungi</taxon>
        <taxon>Dikarya</taxon>
        <taxon>Ascomycota</taxon>
        <taxon>Pezizomycotina</taxon>
        <taxon>Sordariomycetes</taxon>
        <taxon>Sordariomycetidae</taxon>
        <taxon>Sordariales</taxon>
        <taxon>Podosporaceae</taxon>
        <taxon>Podospora</taxon>
    </lineage>
</organism>
<reference evidence="2" key="2">
    <citation type="submission" date="2023-05" db="EMBL/GenBank/DDBJ databases">
        <authorList>
            <consortium name="Lawrence Berkeley National Laboratory"/>
            <person name="Steindorff A."/>
            <person name="Hensen N."/>
            <person name="Bonometti L."/>
            <person name="Westerberg I."/>
            <person name="Brannstrom I.O."/>
            <person name="Guillou S."/>
            <person name="Cros-Aarteil S."/>
            <person name="Calhoun S."/>
            <person name="Haridas S."/>
            <person name="Kuo A."/>
            <person name="Mondo S."/>
            <person name="Pangilinan J."/>
            <person name="Riley R."/>
            <person name="Labutti K."/>
            <person name="Andreopoulos B."/>
            <person name="Lipzen A."/>
            <person name="Chen C."/>
            <person name="Yanf M."/>
            <person name="Daum C."/>
            <person name="Ng V."/>
            <person name="Clum A."/>
            <person name="Ohm R."/>
            <person name="Martin F."/>
            <person name="Silar P."/>
            <person name="Natvig D."/>
            <person name="Lalanne C."/>
            <person name="Gautier V."/>
            <person name="Ament-Velasquez S.L."/>
            <person name="Kruys A."/>
            <person name="Hutchinson M.I."/>
            <person name="Powell A.J."/>
            <person name="Barry K."/>
            <person name="Miller A.N."/>
            <person name="Grigoriev I.V."/>
            <person name="Debuchy R."/>
            <person name="Gladieux P."/>
            <person name="Thoren M.H."/>
            <person name="Johannesson H."/>
        </authorList>
    </citation>
    <scope>NUCLEOTIDE SEQUENCE</scope>
    <source>
        <strain evidence="2">CBS 990.96</strain>
    </source>
</reference>